<evidence type="ECO:0000313" key="3">
    <source>
        <dbReference type="EMBL" id="PKR78216.1"/>
    </source>
</evidence>
<dbReference type="SUPFAM" id="SSF52833">
    <property type="entry name" value="Thioredoxin-like"/>
    <property type="match status" value="1"/>
</dbReference>
<reference evidence="3 4" key="1">
    <citation type="submission" date="2017-06" db="EMBL/GenBank/DDBJ databases">
        <title>the draft geome sequence of Illustriluteabacillus marina B3227.</title>
        <authorList>
            <person name="He R.-H."/>
            <person name="Du Z.-J."/>
        </authorList>
    </citation>
    <scope>NUCLEOTIDE SEQUENCE [LARGE SCALE GENOMIC DNA]</scope>
    <source>
        <strain evidence="3 4">B3227</strain>
    </source>
</reference>
<dbReference type="Gene3D" id="3.40.30.10">
    <property type="entry name" value="Glutaredoxin"/>
    <property type="match status" value="1"/>
</dbReference>
<dbReference type="GO" id="GO:0016209">
    <property type="term" value="F:antioxidant activity"/>
    <property type="evidence" value="ECO:0007669"/>
    <property type="project" value="InterPro"/>
</dbReference>
<accession>A0A2I0QV60</accession>
<name>A0A2I0QV60_9BACI</name>
<dbReference type="EMBL" id="PJNH01000001">
    <property type="protein sequence ID" value="PKR78216.1"/>
    <property type="molecule type" value="Genomic_DNA"/>
</dbReference>
<sequence>MTEKNTKLPTVADYNDHPLPFCASRGDIAPLFTAEAYVNNEIQTIQLEDARDSWVVLFFYASDFTFV</sequence>
<dbReference type="GO" id="GO:0016491">
    <property type="term" value="F:oxidoreductase activity"/>
    <property type="evidence" value="ECO:0007669"/>
    <property type="project" value="InterPro"/>
</dbReference>
<feature type="domain" description="Alkyl hydroperoxide reductase subunit C/ Thiol specific antioxidant" evidence="2">
    <location>
        <begin position="26"/>
        <end position="67"/>
    </location>
</feature>
<dbReference type="AlphaFoldDB" id="A0A2I0QV60"/>
<evidence type="ECO:0000256" key="1">
    <source>
        <dbReference type="ARBA" id="ARBA00023157"/>
    </source>
</evidence>
<proteinExistence type="predicted"/>
<gene>
    <name evidence="3" type="ORF">CEY16_00200</name>
</gene>
<organism evidence="3 4">
    <name type="scientific">Halalkalibacillus sediminis</name>
    <dbReference type="NCBI Taxonomy" id="2018042"/>
    <lineage>
        <taxon>Bacteria</taxon>
        <taxon>Bacillati</taxon>
        <taxon>Bacillota</taxon>
        <taxon>Bacilli</taxon>
        <taxon>Bacillales</taxon>
        <taxon>Bacillaceae</taxon>
        <taxon>Halalkalibacillus</taxon>
    </lineage>
</organism>
<keyword evidence="1" id="KW-1015">Disulfide bond</keyword>
<protein>
    <submittedName>
        <fullName evidence="3">Alkyl hydroperoxide reductase</fullName>
    </submittedName>
</protein>
<dbReference type="Proteomes" id="UP000243524">
    <property type="component" value="Unassembled WGS sequence"/>
</dbReference>
<dbReference type="InterPro" id="IPR036249">
    <property type="entry name" value="Thioredoxin-like_sf"/>
</dbReference>
<dbReference type="Pfam" id="PF00578">
    <property type="entry name" value="AhpC-TSA"/>
    <property type="match status" value="1"/>
</dbReference>
<dbReference type="InterPro" id="IPR000866">
    <property type="entry name" value="AhpC/TSA"/>
</dbReference>
<comment type="caution">
    <text evidence="3">The sequence shown here is derived from an EMBL/GenBank/DDBJ whole genome shotgun (WGS) entry which is preliminary data.</text>
</comment>
<keyword evidence="4" id="KW-1185">Reference proteome</keyword>
<dbReference type="OrthoDB" id="9812811at2"/>
<evidence type="ECO:0000313" key="4">
    <source>
        <dbReference type="Proteomes" id="UP000243524"/>
    </source>
</evidence>
<evidence type="ECO:0000259" key="2">
    <source>
        <dbReference type="Pfam" id="PF00578"/>
    </source>
</evidence>